<name>A0A8J3XBS2_9ACTN</name>
<dbReference type="EMBL" id="BOOO01000064">
    <property type="protein sequence ID" value="GII34911.1"/>
    <property type="molecule type" value="Genomic_DNA"/>
</dbReference>
<protein>
    <submittedName>
        <fullName evidence="2">Uncharacterized protein</fullName>
    </submittedName>
</protein>
<evidence type="ECO:0000256" key="1">
    <source>
        <dbReference type="SAM" id="MobiDB-lite"/>
    </source>
</evidence>
<dbReference type="Proteomes" id="UP000650628">
    <property type="component" value="Unassembled WGS sequence"/>
</dbReference>
<proteinExistence type="predicted"/>
<comment type="caution">
    <text evidence="2">The sequence shown here is derived from an EMBL/GenBank/DDBJ whole genome shotgun (WGS) entry which is preliminary data.</text>
</comment>
<evidence type="ECO:0000313" key="2">
    <source>
        <dbReference type="EMBL" id="GII34911.1"/>
    </source>
</evidence>
<dbReference type="AlphaFoldDB" id="A0A8J3XBS2"/>
<reference evidence="2 3" key="1">
    <citation type="submission" date="2021-01" db="EMBL/GenBank/DDBJ databases">
        <title>Whole genome shotgun sequence of Planotetraspora mira NBRC 15435.</title>
        <authorList>
            <person name="Komaki H."/>
            <person name="Tamura T."/>
        </authorList>
    </citation>
    <scope>NUCLEOTIDE SEQUENCE [LARGE SCALE GENOMIC DNA]</scope>
    <source>
        <strain evidence="2 3">NBRC 15435</strain>
    </source>
</reference>
<sequence length="69" mass="6907">MGGVVVSLLSAPAAIAVDAVSFLLAGLCKARIRAPQERGSSPRSGGNVTSAPAPSRECAWSSLIRTGAL</sequence>
<keyword evidence="3" id="KW-1185">Reference proteome</keyword>
<feature type="region of interest" description="Disordered" evidence="1">
    <location>
        <begin position="33"/>
        <end position="56"/>
    </location>
</feature>
<evidence type="ECO:0000313" key="3">
    <source>
        <dbReference type="Proteomes" id="UP000650628"/>
    </source>
</evidence>
<feature type="compositionally biased region" description="Polar residues" evidence="1">
    <location>
        <begin position="38"/>
        <end position="52"/>
    </location>
</feature>
<accession>A0A8J3XBS2</accession>
<gene>
    <name evidence="2" type="ORF">Pmi06nite_83530</name>
</gene>
<organism evidence="2 3">
    <name type="scientific">Planotetraspora mira</name>
    <dbReference type="NCBI Taxonomy" id="58121"/>
    <lineage>
        <taxon>Bacteria</taxon>
        <taxon>Bacillati</taxon>
        <taxon>Actinomycetota</taxon>
        <taxon>Actinomycetes</taxon>
        <taxon>Streptosporangiales</taxon>
        <taxon>Streptosporangiaceae</taxon>
        <taxon>Planotetraspora</taxon>
    </lineage>
</organism>